<accession>A0A7W8QT59</accession>
<comment type="function">
    <text evidence="7">Catalyzes the anaerobic formation of alpha-ketobutyrate and ammonia from threonine in a two-step reaction. The first step involved a dehydration of threonine and a production of enamine intermediates (aminocrotonate), which tautomerizes to its imine form (iminobutyrate). Both intermediates are unstable and short-lived. The second step is the nonenzymatic hydrolysis of the enamine/imine intermediates to form 2-ketobutyrate and free ammonia. In the low water environment of the cell, the second step is accelerated by RidA.</text>
</comment>
<dbReference type="PANTHER" id="PTHR48078">
    <property type="entry name" value="THREONINE DEHYDRATASE, MITOCHONDRIAL-RELATED"/>
    <property type="match status" value="1"/>
</dbReference>
<sequence>MDLISLADVQAAAGRIRRRAVRTPLLSCPWAEGRLWLKPENLQPVGAFKIRGATNALRALPERRRAAGVVTHSSGNHGQALAYAARAEEVRCTVVVPEGAPEVKLAAMRRLGAELVPVAPAERERTAVRLAERRGLTLVPPFDDREVIAGQGTVGLEIVEDLAGVDTVLVPVGGGGLASGVATAVKGLRPDVAVVGVEPELAAEVAEGLGEGRRVSWSPERTHRTVADGVRVGPSDLTFAHMAARLDGVVTVTEEEIVAAMGVIARRARVVAEPSGALAVAAHLAGRAGGGCAVAVVSGGNVDPALLSRAVAGEPAETE</sequence>
<keyword evidence="11" id="KW-1185">Reference proteome</keyword>
<dbReference type="InterPro" id="IPR000634">
    <property type="entry name" value="Ser/Thr_deHydtase_PyrdxlP-BS"/>
</dbReference>
<reference evidence="10 11" key="1">
    <citation type="submission" date="2020-08" db="EMBL/GenBank/DDBJ databases">
        <title>Sequencing the genomes of 1000 actinobacteria strains.</title>
        <authorList>
            <person name="Klenk H.-P."/>
        </authorList>
    </citation>
    <scope>NUCLEOTIDE SEQUENCE [LARGE SCALE GENOMIC DNA]</scope>
    <source>
        <strain evidence="10 11">DSM 44551</strain>
    </source>
</reference>
<dbReference type="InterPro" id="IPR001926">
    <property type="entry name" value="TrpB-like_PALP"/>
</dbReference>
<dbReference type="PROSITE" id="PS00165">
    <property type="entry name" value="DEHYDRATASE_SER_THR"/>
    <property type="match status" value="1"/>
</dbReference>
<comment type="caution">
    <text evidence="10">The sequence shown here is derived from an EMBL/GenBank/DDBJ whole genome shotgun (WGS) entry which is preliminary data.</text>
</comment>
<evidence type="ECO:0000313" key="10">
    <source>
        <dbReference type="EMBL" id="MBB5436115.1"/>
    </source>
</evidence>
<evidence type="ECO:0000256" key="1">
    <source>
        <dbReference type="ARBA" id="ARBA00001274"/>
    </source>
</evidence>
<evidence type="ECO:0000256" key="5">
    <source>
        <dbReference type="ARBA" id="ARBA00022898"/>
    </source>
</evidence>
<dbReference type="GO" id="GO:0004794">
    <property type="term" value="F:threonine deaminase activity"/>
    <property type="evidence" value="ECO:0007669"/>
    <property type="project" value="UniProtKB-EC"/>
</dbReference>
<evidence type="ECO:0000256" key="7">
    <source>
        <dbReference type="ARBA" id="ARBA00025527"/>
    </source>
</evidence>
<dbReference type="GO" id="GO:0003941">
    <property type="term" value="F:L-serine ammonia-lyase activity"/>
    <property type="evidence" value="ECO:0007669"/>
    <property type="project" value="TreeGrafter"/>
</dbReference>
<dbReference type="InterPro" id="IPR050147">
    <property type="entry name" value="Ser/Thr_Dehydratase"/>
</dbReference>
<proteinExistence type="inferred from homology"/>
<dbReference type="AlphaFoldDB" id="A0A7W8QT59"/>
<dbReference type="EC" id="4.3.1.19" evidence="4"/>
<dbReference type="Pfam" id="PF00291">
    <property type="entry name" value="PALP"/>
    <property type="match status" value="1"/>
</dbReference>
<dbReference type="CDD" id="cd01562">
    <property type="entry name" value="Thr-dehyd"/>
    <property type="match status" value="1"/>
</dbReference>
<dbReference type="InterPro" id="IPR036052">
    <property type="entry name" value="TrpB-like_PALP_sf"/>
</dbReference>
<feature type="domain" description="Tryptophan synthase beta chain-like PALP" evidence="9">
    <location>
        <begin position="21"/>
        <end position="299"/>
    </location>
</feature>
<dbReference type="GO" id="GO:0006565">
    <property type="term" value="P:L-serine catabolic process"/>
    <property type="evidence" value="ECO:0007669"/>
    <property type="project" value="TreeGrafter"/>
</dbReference>
<evidence type="ECO:0000313" key="11">
    <source>
        <dbReference type="Proteomes" id="UP000572635"/>
    </source>
</evidence>
<evidence type="ECO:0000259" key="9">
    <source>
        <dbReference type="Pfam" id="PF00291"/>
    </source>
</evidence>
<dbReference type="PANTHER" id="PTHR48078:SF6">
    <property type="entry name" value="L-THREONINE DEHYDRATASE CATABOLIC TDCB"/>
    <property type="match status" value="1"/>
</dbReference>
<keyword evidence="5" id="KW-0663">Pyridoxal phosphate</keyword>
<gene>
    <name evidence="10" type="ORF">HDA36_006263</name>
</gene>
<evidence type="ECO:0000256" key="8">
    <source>
        <dbReference type="ARBA" id="ARBA00031427"/>
    </source>
</evidence>
<dbReference type="Gene3D" id="3.40.50.1100">
    <property type="match status" value="2"/>
</dbReference>
<protein>
    <recommendedName>
        <fullName evidence="4">threonine ammonia-lyase</fullName>
        <ecNumber evidence="4">4.3.1.19</ecNumber>
    </recommendedName>
    <alternativeName>
        <fullName evidence="8">Threonine deaminase</fullName>
    </alternativeName>
</protein>
<dbReference type="RefSeq" id="WP_184399404.1">
    <property type="nucleotide sequence ID" value="NZ_BAAAJD010000068.1"/>
</dbReference>
<comment type="similarity">
    <text evidence="3">Belongs to the serine/threonine dehydratase family.</text>
</comment>
<name>A0A7W8QT59_9ACTN</name>
<dbReference type="GO" id="GO:0030170">
    <property type="term" value="F:pyridoxal phosphate binding"/>
    <property type="evidence" value="ECO:0007669"/>
    <property type="project" value="InterPro"/>
</dbReference>
<evidence type="ECO:0000256" key="2">
    <source>
        <dbReference type="ARBA" id="ARBA00001933"/>
    </source>
</evidence>
<evidence type="ECO:0000256" key="6">
    <source>
        <dbReference type="ARBA" id="ARBA00023239"/>
    </source>
</evidence>
<dbReference type="SUPFAM" id="SSF53686">
    <property type="entry name" value="Tryptophan synthase beta subunit-like PLP-dependent enzymes"/>
    <property type="match status" value="1"/>
</dbReference>
<evidence type="ECO:0000256" key="3">
    <source>
        <dbReference type="ARBA" id="ARBA00010869"/>
    </source>
</evidence>
<dbReference type="GO" id="GO:0006567">
    <property type="term" value="P:L-threonine catabolic process"/>
    <property type="evidence" value="ECO:0007669"/>
    <property type="project" value="TreeGrafter"/>
</dbReference>
<dbReference type="GO" id="GO:0009097">
    <property type="term" value="P:isoleucine biosynthetic process"/>
    <property type="evidence" value="ECO:0007669"/>
    <property type="project" value="TreeGrafter"/>
</dbReference>
<organism evidence="10 11">
    <name type="scientific">Nocardiopsis composta</name>
    <dbReference type="NCBI Taxonomy" id="157465"/>
    <lineage>
        <taxon>Bacteria</taxon>
        <taxon>Bacillati</taxon>
        <taxon>Actinomycetota</taxon>
        <taxon>Actinomycetes</taxon>
        <taxon>Streptosporangiales</taxon>
        <taxon>Nocardiopsidaceae</taxon>
        <taxon>Nocardiopsis</taxon>
    </lineage>
</organism>
<keyword evidence="6 10" id="KW-0456">Lyase</keyword>
<comment type="catalytic activity">
    <reaction evidence="1">
        <text>L-threonine = 2-oxobutanoate + NH4(+)</text>
        <dbReference type="Rhea" id="RHEA:22108"/>
        <dbReference type="ChEBI" id="CHEBI:16763"/>
        <dbReference type="ChEBI" id="CHEBI:28938"/>
        <dbReference type="ChEBI" id="CHEBI:57926"/>
        <dbReference type="EC" id="4.3.1.19"/>
    </reaction>
</comment>
<dbReference type="Proteomes" id="UP000572635">
    <property type="component" value="Unassembled WGS sequence"/>
</dbReference>
<comment type="cofactor">
    <cofactor evidence="2">
        <name>pyridoxal 5'-phosphate</name>
        <dbReference type="ChEBI" id="CHEBI:597326"/>
    </cofactor>
</comment>
<evidence type="ECO:0000256" key="4">
    <source>
        <dbReference type="ARBA" id="ARBA00012096"/>
    </source>
</evidence>
<dbReference type="FunFam" id="3.40.50.1100:FF:000005">
    <property type="entry name" value="Threonine dehydratase catabolic"/>
    <property type="match status" value="1"/>
</dbReference>
<dbReference type="EMBL" id="JACHDB010000002">
    <property type="protein sequence ID" value="MBB5436115.1"/>
    <property type="molecule type" value="Genomic_DNA"/>
</dbReference>